<evidence type="ECO:0000313" key="2">
    <source>
        <dbReference type="Proteomes" id="UP001358614"/>
    </source>
</evidence>
<dbReference type="GeneID" id="91107288"/>
<dbReference type="KEGG" id="ker:91107288"/>
<evidence type="ECO:0008006" key="3">
    <source>
        <dbReference type="Google" id="ProtNLM"/>
    </source>
</evidence>
<gene>
    <name evidence="1" type="ORF">V865_008487</name>
</gene>
<protein>
    <recommendedName>
        <fullName evidence="3">F-box domain-containing protein</fullName>
    </recommendedName>
</protein>
<name>A0AAX4KVF6_9TREE</name>
<dbReference type="Proteomes" id="UP001358614">
    <property type="component" value="Chromosome 3"/>
</dbReference>
<sequence length="355" mass="41458">MAGSSSSLDQLPDEVLLRIINFLRNMRPSLDPRREERGRQRPNMLLILMRVSARLHNLIIPYIYTPSVIITEPAKFFYGICLPPATGCMPKRDRLRLIKCVSFAFPFKVSSEEVLWEDIVFYPQAEMVLKRYIHALEQVERALTALKDLNFGGVRKLMAKVERFSTVPLQEWQYEKHHSLINPKLPKWGIKECRSERVDYLLDNRFRIEDEFKEMISRIMDPKHEETIKHFKPKEDWFLPQQDIDIISLQGFIKWLRGTLTRTIQGVPYSGRDKDMTGQTRVIIYVPTSWSVLKVVVGRLRTSVEAHVGTMERNGVYEELGKWMIGKKRSGFKRKGIKVDMVTWEDKGRCPACDG</sequence>
<reference evidence="1 2" key="1">
    <citation type="submission" date="2024-01" db="EMBL/GenBank/DDBJ databases">
        <title>Comparative genomics of Cryptococcus and Kwoniella reveals pathogenesis evolution and contrasting modes of karyotype evolution via chromosome fusion or intercentromeric recombination.</title>
        <authorList>
            <person name="Coelho M.A."/>
            <person name="David-Palma M."/>
            <person name="Shea T."/>
            <person name="Bowers K."/>
            <person name="McGinley-Smith S."/>
            <person name="Mohammad A.W."/>
            <person name="Gnirke A."/>
            <person name="Yurkov A.M."/>
            <person name="Nowrousian M."/>
            <person name="Sun S."/>
            <person name="Cuomo C.A."/>
            <person name="Heitman J."/>
        </authorList>
    </citation>
    <scope>NUCLEOTIDE SEQUENCE [LARGE SCALE GENOMIC DNA]</scope>
    <source>
        <strain evidence="1 2">PYCC6329</strain>
    </source>
</reference>
<accession>A0AAX4KVF6</accession>
<proteinExistence type="predicted"/>
<keyword evidence="2" id="KW-1185">Reference proteome</keyword>
<dbReference type="RefSeq" id="XP_066088319.1">
    <property type="nucleotide sequence ID" value="XM_066232222.1"/>
</dbReference>
<evidence type="ECO:0000313" key="1">
    <source>
        <dbReference type="EMBL" id="WWD10352.1"/>
    </source>
</evidence>
<dbReference type="AlphaFoldDB" id="A0AAX4KVF6"/>
<organism evidence="1 2">
    <name type="scientific">Kwoniella europaea PYCC6329</name>
    <dbReference type="NCBI Taxonomy" id="1423913"/>
    <lineage>
        <taxon>Eukaryota</taxon>
        <taxon>Fungi</taxon>
        <taxon>Dikarya</taxon>
        <taxon>Basidiomycota</taxon>
        <taxon>Agaricomycotina</taxon>
        <taxon>Tremellomycetes</taxon>
        <taxon>Tremellales</taxon>
        <taxon>Cryptococcaceae</taxon>
        <taxon>Kwoniella</taxon>
    </lineage>
</organism>
<dbReference type="EMBL" id="CP144091">
    <property type="protein sequence ID" value="WWD10352.1"/>
    <property type="molecule type" value="Genomic_DNA"/>
</dbReference>